<dbReference type="AlphaFoldDB" id="R1GXI1"/>
<reference evidence="1 2" key="1">
    <citation type="journal article" date="2014" name="PLoS ONE">
        <title>Grimontia indica AK16(T), sp. nov., Isolated from a Seawater Sample Reports the Presence of Pathogenic Genes Similar to Vibrio Genus.</title>
        <authorList>
            <person name="Singh A."/>
            <person name="Vaidya B."/>
            <person name="Khatri I."/>
            <person name="Srinivas T.N."/>
            <person name="Subramanian S."/>
            <person name="Korpole S."/>
            <person name="Pinnaka A.K."/>
        </authorList>
    </citation>
    <scope>NUCLEOTIDE SEQUENCE [LARGE SCALE GENOMIC DNA]</scope>
    <source>
        <strain evidence="1 2">AK16</strain>
    </source>
</reference>
<evidence type="ECO:0000313" key="1">
    <source>
        <dbReference type="EMBL" id="EOD80764.1"/>
    </source>
</evidence>
<keyword evidence="2" id="KW-1185">Reference proteome</keyword>
<protein>
    <submittedName>
        <fullName evidence="1">Uncharacterized protein</fullName>
    </submittedName>
</protein>
<organism evidence="1 2">
    <name type="scientific">Grimontia indica</name>
    <dbReference type="NCBI Taxonomy" id="1056512"/>
    <lineage>
        <taxon>Bacteria</taxon>
        <taxon>Pseudomonadati</taxon>
        <taxon>Pseudomonadota</taxon>
        <taxon>Gammaproteobacteria</taxon>
        <taxon>Vibrionales</taxon>
        <taxon>Vibrionaceae</taxon>
        <taxon>Grimontia</taxon>
    </lineage>
</organism>
<name>R1GXI1_9GAMM</name>
<sequence>MNSCSPSIAFPYLRSLVKPGKSATSASRVLVSRLKSVDFPTLGRPTRATTGIILTS</sequence>
<comment type="caution">
    <text evidence="1">The sequence shown here is derived from an EMBL/GenBank/DDBJ whole genome shotgun (WGS) entry which is preliminary data.</text>
</comment>
<evidence type="ECO:0000313" key="2">
    <source>
        <dbReference type="Proteomes" id="UP000011223"/>
    </source>
</evidence>
<gene>
    <name evidence="1" type="ORF">D515_00181</name>
</gene>
<dbReference type="EMBL" id="ANFM02000010">
    <property type="protein sequence ID" value="EOD80764.1"/>
    <property type="molecule type" value="Genomic_DNA"/>
</dbReference>
<proteinExistence type="predicted"/>
<accession>R1GXI1</accession>
<dbReference type="Proteomes" id="UP000011223">
    <property type="component" value="Unassembled WGS sequence"/>
</dbReference>